<dbReference type="SUPFAM" id="SSF51445">
    <property type="entry name" value="(Trans)glycosidases"/>
    <property type="match status" value="1"/>
</dbReference>
<evidence type="ECO:0000256" key="3">
    <source>
        <dbReference type="ARBA" id="ARBA00012744"/>
    </source>
</evidence>
<dbReference type="GeneID" id="17277028"/>
<dbReference type="STRING" id="2903.R1EYR1"/>
<evidence type="ECO:0000256" key="1">
    <source>
        <dbReference type="ARBA" id="ARBA00000448"/>
    </source>
</evidence>
<feature type="compositionally biased region" description="Gly residues" evidence="7">
    <location>
        <begin position="676"/>
        <end position="686"/>
    </location>
</feature>
<dbReference type="SUPFAM" id="SSF52279">
    <property type="entry name" value="Beta-D-glucan exohydrolase, C-terminal domain"/>
    <property type="match status" value="1"/>
</dbReference>
<dbReference type="EC" id="3.2.1.21" evidence="3"/>
<organism evidence="10 11">
    <name type="scientific">Emiliania huxleyi (strain CCMP1516)</name>
    <dbReference type="NCBI Taxonomy" id="280463"/>
    <lineage>
        <taxon>Eukaryota</taxon>
        <taxon>Haptista</taxon>
        <taxon>Haptophyta</taxon>
        <taxon>Prymnesiophyceae</taxon>
        <taxon>Isochrysidales</taxon>
        <taxon>Noelaerhabdaceae</taxon>
        <taxon>Emiliania</taxon>
    </lineage>
</organism>
<keyword evidence="5" id="KW-0378">Hydrolase</keyword>
<dbReference type="EnsemblProtists" id="EOD31755">
    <property type="protein sequence ID" value="EOD31755"/>
    <property type="gene ID" value="EMIHUDRAFT_456203"/>
</dbReference>
<comment type="catalytic activity">
    <reaction evidence="1">
        <text>Hydrolysis of terminal, non-reducing beta-D-glucosyl residues with release of beta-D-glucose.</text>
        <dbReference type="EC" id="3.2.1.21"/>
    </reaction>
</comment>
<dbReference type="PANTHER" id="PTHR30620:SF16">
    <property type="entry name" value="LYSOSOMAL BETA GLUCOSIDASE"/>
    <property type="match status" value="1"/>
</dbReference>
<feature type="domain" description="Glycoside hydrolase family 3 N-terminal" evidence="8">
    <location>
        <begin position="138"/>
        <end position="203"/>
    </location>
</feature>
<feature type="compositionally biased region" description="Pro residues" evidence="7">
    <location>
        <begin position="559"/>
        <end position="569"/>
    </location>
</feature>
<protein>
    <recommendedName>
        <fullName evidence="3">beta-glucosidase</fullName>
        <ecNumber evidence="3">3.2.1.21</ecNumber>
    </recommendedName>
</protein>
<evidence type="ECO:0000313" key="11">
    <source>
        <dbReference type="Proteomes" id="UP000013827"/>
    </source>
</evidence>
<dbReference type="InterPro" id="IPR001764">
    <property type="entry name" value="Glyco_hydro_3_N"/>
</dbReference>
<dbReference type="PANTHER" id="PTHR30620">
    <property type="entry name" value="PERIPLASMIC BETA-GLUCOSIDASE-RELATED"/>
    <property type="match status" value="1"/>
</dbReference>
<reference evidence="10" key="2">
    <citation type="submission" date="2024-10" db="UniProtKB">
        <authorList>
            <consortium name="EnsemblProtists"/>
        </authorList>
    </citation>
    <scope>IDENTIFICATION</scope>
</reference>
<name>A0A0D3K7M0_EMIH1</name>
<dbReference type="eggNOG" id="ENOG502QQ55">
    <property type="taxonomic scope" value="Eukaryota"/>
</dbReference>
<evidence type="ECO:0000256" key="6">
    <source>
        <dbReference type="ARBA" id="ARBA00023295"/>
    </source>
</evidence>
<evidence type="ECO:0000259" key="8">
    <source>
        <dbReference type="Pfam" id="PF00933"/>
    </source>
</evidence>
<evidence type="ECO:0000313" key="10">
    <source>
        <dbReference type="EnsemblProtists" id="EOD31755"/>
    </source>
</evidence>
<feature type="domain" description="Glycoside hydrolase family 3 N-terminal" evidence="8">
    <location>
        <begin position="236"/>
        <end position="369"/>
    </location>
</feature>
<dbReference type="Gene3D" id="3.40.50.1700">
    <property type="entry name" value="Glycoside hydrolase family 3 C-terminal domain"/>
    <property type="match status" value="2"/>
</dbReference>
<dbReference type="Gene3D" id="3.20.20.300">
    <property type="entry name" value="Glycoside hydrolase, family 3, N-terminal domain"/>
    <property type="match status" value="2"/>
</dbReference>
<dbReference type="Proteomes" id="UP000013827">
    <property type="component" value="Unassembled WGS sequence"/>
</dbReference>
<reference evidence="11" key="1">
    <citation type="journal article" date="2013" name="Nature">
        <title>Pan genome of the phytoplankton Emiliania underpins its global distribution.</title>
        <authorList>
            <person name="Read B.A."/>
            <person name="Kegel J."/>
            <person name="Klute M.J."/>
            <person name="Kuo A."/>
            <person name="Lefebvre S.C."/>
            <person name="Maumus F."/>
            <person name="Mayer C."/>
            <person name="Miller J."/>
            <person name="Monier A."/>
            <person name="Salamov A."/>
            <person name="Young J."/>
            <person name="Aguilar M."/>
            <person name="Claverie J.M."/>
            <person name="Frickenhaus S."/>
            <person name="Gonzalez K."/>
            <person name="Herman E.K."/>
            <person name="Lin Y.C."/>
            <person name="Napier J."/>
            <person name="Ogata H."/>
            <person name="Sarno A.F."/>
            <person name="Shmutz J."/>
            <person name="Schroeder D."/>
            <person name="de Vargas C."/>
            <person name="Verret F."/>
            <person name="von Dassow P."/>
            <person name="Valentin K."/>
            <person name="Van de Peer Y."/>
            <person name="Wheeler G."/>
            <person name="Dacks J.B."/>
            <person name="Delwiche C.F."/>
            <person name="Dyhrman S.T."/>
            <person name="Glockner G."/>
            <person name="John U."/>
            <person name="Richards T."/>
            <person name="Worden A.Z."/>
            <person name="Zhang X."/>
            <person name="Grigoriev I.V."/>
            <person name="Allen A.E."/>
            <person name="Bidle K."/>
            <person name="Borodovsky M."/>
            <person name="Bowler C."/>
            <person name="Brownlee C."/>
            <person name="Cock J.M."/>
            <person name="Elias M."/>
            <person name="Gladyshev V.N."/>
            <person name="Groth M."/>
            <person name="Guda C."/>
            <person name="Hadaegh A."/>
            <person name="Iglesias-Rodriguez M.D."/>
            <person name="Jenkins J."/>
            <person name="Jones B.M."/>
            <person name="Lawson T."/>
            <person name="Leese F."/>
            <person name="Lindquist E."/>
            <person name="Lobanov A."/>
            <person name="Lomsadze A."/>
            <person name="Malik S.B."/>
            <person name="Marsh M.E."/>
            <person name="Mackinder L."/>
            <person name="Mock T."/>
            <person name="Mueller-Roeber B."/>
            <person name="Pagarete A."/>
            <person name="Parker M."/>
            <person name="Probert I."/>
            <person name="Quesneville H."/>
            <person name="Raines C."/>
            <person name="Rensing S.A."/>
            <person name="Riano-Pachon D.M."/>
            <person name="Richier S."/>
            <person name="Rokitta S."/>
            <person name="Shiraiwa Y."/>
            <person name="Soanes D.M."/>
            <person name="van der Giezen M."/>
            <person name="Wahlund T.M."/>
            <person name="Williams B."/>
            <person name="Wilson W."/>
            <person name="Wolfe G."/>
            <person name="Wurch L.L."/>
        </authorList>
    </citation>
    <scope>NUCLEOTIDE SEQUENCE</scope>
</reference>
<evidence type="ECO:0000259" key="9">
    <source>
        <dbReference type="Pfam" id="PF01915"/>
    </source>
</evidence>
<feature type="compositionally biased region" description="Basic and acidic residues" evidence="7">
    <location>
        <begin position="776"/>
        <end position="794"/>
    </location>
</feature>
<keyword evidence="6" id="KW-0326">Glycosidase</keyword>
<evidence type="ECO:0000256" key="2">
    <source>
        <dbReference type="ARBA" id="ARBA00005336"/>
    </source>
</evidence>
<comment type="similarity">
    <text evidence="2">Belongs to the glycosyl hydrolase 3 family.</text>
</comment>
<evidence type="ECO:0000256" key="4">
    <source>
        <dbReference type="ARBA" id="ARBA00022729"/>
    </source>
</evidence>
<dbReference type="PaxDb" id="2903-EOD31755"/>
<dbReference type="GO" id="GO:0008422">
    <property type="term" value="F:beta-glucosidase activity"/>
    <property type="evidence" value="ECO:0007669"/>
    <property type="project" value="UniProtKB-EC"/>
</dbReference>
<dbReference type="InterPro" id="IPR002772">
    <property type="entry name" value="Glyco_hydro_3_C"/>
</dbReference>
<evidence type="ECO:0000256" key="5">
    <source>
        <dbReference type="ARBA" id="ARBA00022801"/>
    </source>
</evidence>
<feature type="compositionally biased region" description="Basic and acidic residues" evidence="7">
    <location>
        <begin position="532"/>
        <end position="544"/>
    </location>
</feature>
<feature type="region of interest" description="Disordered" evidence="7">
    <location>
        <begin position="659"/>
        <end position="689"/>
    </location>
</feature>
<dbReference type="InterPro" id="IPR036962">
    <property type="entry name" value="Glyco_hydro_3_N_sf"/>
</dbReference>
<dbReference type="Pfam" id="PF01915">
    <property type="entry name" value="Glyco_hydro_3_C"/>
    <property type="match status" value="1"/>
</dbReference>
<accession>A0A0D3K7M0</accession>
<dbReference type="InterPro" id="IPR051915">
    <property type="entry name" value="Cellulose_Degrad_GH3"/>
</dbReference>
<feature type="region of interest" description="Disordered" evidence="7">
    <location>
        <begin position="383"/>
        <end position="422"/>
    </location>
</feature>
<feature type="region of interest" description="Disordered" evidence="7">
    <location>
        <begin position="745"/>
        <end position="830"/>
    </location>
</feature>
<keyword evidence="4" id="KW-0732">Signal</keyword>
<dbReference type="InterPro" id="IPR017853">
    <property type="entry name" value="GH"/>
</dbReference>
<dbReference type="HOGENOM" id="CLU_341786_0_0_1"/>
<proteinExistence type="inferred from homology"/>
<dbReference type="GO" id="GO:0009251">
    <property type="term" value="P:glucan catabolic process"/>
    <property type="evidence" value="ECO:0007669"/>
    <property type="project" value="TreeGrafter"/>
</dbReference>
<dbReference type="InterPro" id="IPR036881">
    <property type="entry name" value="Glyco_hydro_3_C_sf"/>
</dbReference>
<dbReference type="KEGG" id="ehx:EMIHUDRAFT_456203"/>
<evidence type="ECO:0000256" key="7">
    <source>
        <dbReference type="SAM" id="MobiDB-lite"/>
    </source>
</evidence>
<feature type="domain" description="Glycoside hydrolase family 3 C-terminal" evidence="9">
    <location>
        <begin position="694"/>
        <end position="730"/>
    </location>
</feature>
<dbReference type="Pfam" id="PF00933">
    <property type="entry name" value="Glyco_hydro_3"/>
    <property type="match status" value="2"/>
</dbReference>
<dbReference type="AlphaFoldDB" id="A0A0D3K7M0"/>
<dbReference type="RefSeq" id="XP_005784184.1">
    <property type="nucleotide sequence ID" value="XM_005784127.1"/>
</dbReference>
<feature type="region of interest" description="Disordered" evidence="7">
    <location>
        <begin position="519"/>
        <end position="574"/>
    </location>
</feature>
<keyword evidence="11" id="KW-1185">Reference proteome</keyword>
<sequence length="830" mass="84159">MLAEACSSVATDFRDACGDCIAGGAPQRLAADGTASCGWSSCSRSAPLDWTQTLSELKRHVPSLDPDVSRRFVDREAAGVQALLGRLSLRERIGQMLQLDVNLALATGEDITAVLDGSLDKSAGAGAVVFAGALAARRLATVLPHNIGLGAADDESLTAAAGAATATEVAAAGLNWAFGPCVASPRDSRWGRTYEGFGADEQLGDADLDAVGLAEHLLPYRAAVQACGRGACGRRGLQAGVLSVMVSYSSGRLQAAVGRLSDPPPPARDSVGFLKEHLGFGGLVVSDLGGVDQLRGGSLTRFAAAINAGVDMVMLPGALRLLAPIASTWTAGGAASVSWQTFLDDVERAVLSGEVPRARVDDAAARVLAAAIGLVSPFGDPAPEVEADSERGFGSRGPWAHATGREEGGEAAGGEGGEAAPTDDELYAAHSPLAEEAARRSAVLLEQSGAPPLLPLPREARLLLACSGAHSLERQLGGWSLGWQGAGEGARTKGTTVLQGLLRRSACAEPRSCVQLVPTPLIRSPSEPSWLDTDKDGVPDRLDSDSDGDGIPGGSPHPGAVPSPPPPGDDTPSNATRIAAAAAYEQLLSASKGPFAAAIAVVSEGRGDAPVSPVPLSELDSACVSSLLAEGLRKGWPVAIVVLSGRPLELAAFARRGEPADSERGFGSRGPWAHATGGGEGGGEGGESARMAGGVGAVVAAWLPGSEGGGAIADLLFGVAPFRGKLPLPWVGAYPAGHGTITAGGLTQAGGSARRRDPEESESLVSSAVGPSKGTGEAKGEGGGREGKAADHPMDSTITRGPALRPWPSRARQQGELELSPQSDAADDVL</sequence>